<keyword evidence="7" id="KW-1185">Reference proteome</keyword>
<reference evidence="6 7" key="1">
    <citation type="submission" date="2019-07" db="EMBL/GenBank/DDBJ databases">
        <title>Whole genome shotgun sequence of Agrococcus baldri NBRC 103055.</title>
        <authorList>
            <person name="Hosoyama A."/>
            <person name="Uohara A."/>
            <person name="Ohji S."/>
            <person name="Ichikawa N."/>
        </authorList>
    </citation>
    <scope>NUCLEOTIDE SEQUENCE [LARGE SCALE GENOMIC DNA]</scope>
    <source>
        <strain evidence="6 7">NBRC 103055</strain>
    </source>
</reference>
<dbReference type="InterPro" id="IPR029058">
    <property type="entry name" value="AB_hydrolase_fold"/>
</dbReference>
<protein>
    <submittedName>
        <fullName evidence="6">Microsomal epoxide hydrolase</fullName>
    </submittedName>
</protein>
<dbReference type="AlphaFoldDB" id="A0AA87RJX5"/>
<evidence type="ECO:0000256" key="2">
    <source>
        <dbReference type="ARBA" id="ARBA00022797"/>
    </source>
</evidence>
<evidence type="ECO:0000313" key="7">
    <source>
        <dbReference type="Proteomes" id="UP000321749"/>
    </source>
</evidence>
<evidence type="ECO:0000259" key="5">
    <source>
        <dbReference type="Pfam" id="PF06441"/>
    </source>
</evidence>
<keyword evidence="3 6" id="KW-0378">Hydrolase</keyword>
<feature type="domain" description="Epoxide hydrolase N-terminal" evidence="5">
    <location>
        <begin position="9"/>
        <end position="112"/>
    </location>
</feature>
<dbReference type="SUPFAM" id="SSF53474">
    <property type="entry name" value="alpha/beta-Hydrolases"/>
    <property type="match status" value="1"/>
</dbReference>
<evidence type="ECO:0000256" key="3">
    <source>
        <dbReference type="ARBA" id="ARBA00022801"/>
    </source>
</evidence>
<comment type="caution">
    <text evidence="6">The sequence shown here is derived from an EMBL/GenBank/DDBJ whole genome shotgun (WGS) entry which is preliminary data.</text>
</comment>
<organism evidence="6 7">
    <name type="scientific">Agrococcus baldri</name>
    <dbReference type="NCBI Taxonomy" id="153730"/>
    <lineage>
        <taxon>Bacteria</taxon>
        <taxon>Bacillati</taxon>
        <taxon>Actinomycetota</taxon>
        <taxon>Actinomycetes</taxon>
        <taxon>Micrococcales</taxon>
        <taxon>Microbacteriaceae</taxon>
        <taxon>Agrococcus</taxon>
    </lineage>
</organism>
<feature type="active site" description="Proton donor" evidence="4">
    <location>
        <position position="315"/>
    </location>
</feature>
<sequence length="386" mass="42227">MTTTADTAVRPFTIDIPQADIDELHERLARTRWAPTFAGDTPLHGVPQATLRRLAEAWQSFDWRDYEARLNALDHVETVIDGQRVHAVHAPSPHPDATPVILTHGWPHSFLEHLHLIEPLTRPELHGGDAADAFHVVIASVPGFGFSTPLGDGVDVSDAATAARWLELMTRLGYDRFVAHGGDVGAGISPEIGRLAPDRVIGVHITGTLGGFVSAEEGDTMQLSELERDRIARVDAFMQHEFGYIALQGTRPALLGAMVADSPVAQLAWIYDKQQAWSWPAEREATEVLGLEWVLANASLYWFTRSAGSAAYVGYAQGTGWGEPEPPSGVPTAAIQFAHDVGIRAKAEQEHTIVRWTDVDRGGHFGAMEEPELVVDDLRAFVRSLR</sequence>
<gene>
    <name evidence="6" type="ORF">ABA31_29020</name>
</gene>
<evidence type="ECO:0000256" key="4">
    <source>
        <dbReference type="PIRSR" id="PIRSR001112-1"/>
    </source>
</evidence>
<dbReference type="InterPro" id="IPR016292">
    <property type="entry name" value="Epoxide_hydrolase"/>
</dbReference>
<dbReference type="GO" id="GO:0097176">
    <property type="term" value="P:epoxide metabolic process"/>
    <property type="evidence" value="ECO:0007669"/>
    <property type="project" value="TreeGrafter"/>
</dbReference>
<dbReference type="PIRSF" id="PIRSF001112">
    <property type="entry name" value="Epoxide_hydrolase"/>
    <property type="match status" value="1"/>
</dbReference>
<dbReference type="Gene3D" id="3.40.50.1820">
    <property type="entry name" value="alpha/beta hydrolase"/>
    <property type="match status" value="1"/>
</dbReference>
<dbReference type="InterPro" id="IPR000639">
    <property type="entry name" value="Epox_hydrolase-like"/>
</dbReference>
<dbReference type="PANTHER" id="PTHR21661">
    <property type="entry name" value="EPOXIDE HYDROLASE 1-RELATED"/>
    <property type="match status" value="1"/>
</dbReference>
<dbReference type="Proteomes" id="UP000321749">
    <property type="component" value="Unassembled WGS sequence"/>
</dbReference>
<feature type="active site" description="Nucleophile" evidence="4">
    <location>
        <position position="183"/>
    </location>
</feature>
<evidence type="ECO:0000313" key="6">
    <source>
        <dbReference type="EMBL" id="GEK81551.1"/>
    </source>
</evidence>
<feature type="active site" description="Proton acceptor" evidence="4">
    <location>
        <position position="364"/>
    </location>
</feature>
<comment type="similarity">
    <text evidence="1">Belongs to the peptidase S33 family.</text>
</comment>
<dbReference type="InterPro" id="IPR010497">
    <property type="entry name" value="Epoxide_hydro_N"/>
</dbReference>
<accession>A0AA87RJX5</accession>
<proteinExistence type="inferred from homology"/>
<dbReference type="PRINTS" id="PR00412">
    <property type="entry name" value="EPOXHYDRLASE"/>
</dbReference>
<keyword evidence="2" id="KW-0058">Aromatic hydrocarbons catabolism</keyword>
<dbReference type="PANTHER" id="PTHR21661:SF35">
    <property type="entry name" value="EPOXIDE HYDROLASE"/>
    <property type="match status" value="1"/>
</dbReference>
<name>A0AA87RJX5_9MICO</name>
<dbReference type="Pfam" id="PF06441">
    <property type="entry name" value="EHN"/>
    <property type="match status" value="1"/>
</dbReference>
<dbReference type="RefSeq" id="WP_146797325.1">
    <property type="nucleotide sequence ID" value="NZ_BJUU01000031.1"/>
</dbReference>
<dbReference type="GO" id="GO:0004301">
    <property type="term" value="F:epoxide hydrolase activity"/>
    <property type="evidence" value="ECO:0007669"/>
    <property type="project" value="TreeGrafter"/>
</dbReference>
<evidence type="ECO:0000256" key="1">
    <source>
        <dbReference type="ARBA" id="ARBA00010088"/>
    </source>
</evidence>
<dbReference type="EMBL" id="BJUU01000031">
    <property type="protein sequence ID" value="GEK81551.1"/>
    <property type="molecule type" value="Genomic_DNA"/>
</dbReference>